<comment type="similarity">
    <text evidence="6">Belongs to the APS kinase family.</text>
</comment>
<dbReference type="InterPro" id="IPR050512">
    <property type="entry name" value="Sulf_AdTrans/APS_kinase"/>
</dbReference>
<keyword evidence="5 6" id="KW-0067">ATP-binding</keyword>
<protein>
    <recommendedName>
        <fullName evidence="2 6">Adenylyl-sulfate kinase</fullName>
        <ecNumber evidence="2 6">2.7.1.25</ecNumber>
    </recommendedName>
</protein>
<sequence length="185" mass="20581">MLLIQMTGLSGAGKSTLANRVKQLLQQEGIEVSVVDGDEYRKTLCADLGFSKEDRCENIRRLGRVADALCRKGAVAIIAAINPYQQVREEMTNRYNARTVFIQCPIPVLIERDTKGLYKRALQAQNTPGSISNLTGINDTYEAPSAPDLMLDTSRLTAHTAAEQLTAFIKQQLLLRHPQQLQRLI</sequence>
<dbReference type="InterPro" id="IPR002891">
    <property type="entry name" value="APS"/>
</dbReference>
<reference evidence="8" key="1">
    <citation type="journal article" date="2014" name="Int. J. Syst. Evol. Microbiol.">
        <title>Complete genome sequence of Corynebacterium casei LMG S-19264T (=DSM 44701T), isolated from a smear-ripened cheese.</title>
        <authorList>
            <consortium name="US DOE Joint Genome Institute (JGI-PGF)"/>
            <person name="Walter F."/>
            <person name="Albersmeier A."/>
            <person name="Kalinowski J."/>
            <person name="Ruckert C."/>
        </authorList>
    </citation>
    <scope>NUCLEOTIDE SEQUENCE</scope>
    <source>
        <strain evidence="8">CGMCC 1.15290</strain>
    </source>
</reference>
<keyword evidence="3 6" id="KW-0808">Transferase</keyword>
<name>A0A917IZR8_9BACT</name>
<dbReference type="GO" id="GO:0005737">
    <property type="term" value="C:cytoplasm"/>
    <property type="evidence" value="ECO:0007669"/>
    <property type="project" value="TreeGrafter"/>
</dbReference>
<feature type="domain" description="APS kinase" evidence="7">
    <location>
        <begin position="3"/>
        <end position="152"/>
    </location>
</feature>
<dbReference type="Proteomes" id="UP000627292">
    <property type="component" value="Unassembled WGS sequence"/>
</dbReference>
<evidence type="ECO:0000259" key="7">
    <source>
        <dbReference type="Pfam" id="PF01583"/>
    </source>
</evidence>
<dbReference type="NCBIfam" id="TIGR00455">
    <property type="entry name" value="apsK"/>
    <property type="match status" value="1"/>
</dbReference>
<dbReference type="InterPro" id="IPR027417">
    <property type="entry name" value="P-loop_NTPase"/>
</dbReference>
<evidence type="ECO:0000256" key="5">
    <source>
        <dbReference type="ARBA" id="ARBA00022840"/>
    </source>
</evidence>
<evidence type="ECO:0000256" key="3">
    <source>
        <dbReference type="ARBA" id="ARBA00022679"/>
    </source>
</evidence>
<evidence type="ECO:0000256" key="1">
    <source>
        <dbReference type="ARBA" id="ARBA00001823"/>
    </source>
</evidence>
<comment type="function">
    <text evidence="6">Catalyzes the synthesis of activated sulfate.</text>
</comment>
<dbReference type="Pfam" id="PF01583">
    <property type="entry name" value="APS_kinase"/>
    <property type="match status" value="1"/>
</dbReference>
<dbReference type="EC" id="2.7.1.25" evidence="2 6"/>
<dbReference type="InterPro" id="IPR059117">
    <property type="entry name" value="APS_kinase_dom"/>
</dbReference>
<keyword evidence="4 6" id="KW-0547">Nucleotide-binding</keyword>
<evidence type="ECO:0000256" key="6">
    <source>
        <dbReference type="RuleBase" id="RU004347"/>
    </source>
</evidence>
<organism evidence="8 9">
    <name type="scientific">Filimonas zeae</name>
    <dbReference type="NCBI Taxonomy" id="1737353"/>
    <lineage>
        <taxon>Bacteria</taxon>
        <taxon>Pseudomonadati</taxon>
        <taxon>Bacteroidota</taxon>
        <taxon>Chitinophagia</taxon>
        <taxon>Chitinophagales</taxon>
        <taxon>Chitinophagaceae</taxon>
        <taxon>Filimonas</taxon>
    </lineage>
</organism>
<evidence type="ECO:0000313" key="8">
    <source>
        <dbReference type="EMBL" id="GGH72079.1"/>
    </source>
</evidence>
<gene>
    <name evidence="8" type="primary">cysC</name>
    <name evidence="8" type="ORF">GCM10011379_32120</name>
</gene>
<dbReference type="Gene3D" id="3.40.50.300">
    <property type="entry name" value="P-loop containing nucleotide triphosphate hydrolases"/>
    <property type="match status" value="1"/>
</dbReference>
<dbReference type="CDD" id="cd02027">
    <property type="entry name" value="APSK"/>
    <property type="match status" value="1"/>
</dbReference>
<dbReference type="GO" id="GO:0005524">
    <property type="term" value="F:ATP binding"/>
    <property type="evidence" value="ECO:0007669"/>
    <property type="project" value="UniProtKB-KW"/>
</dbReference>
<comment type="catalytic activity">
    <reaction evidence="1 6">
        <text>adenosine 5'-phosphosulfate + ATP = 3'-phosphoadenylyl sulfate + ADP + H(+)</text>
        <dbReference type="Rhea" id="RHEA:24152"/>
        <dbReference type="ChEBI" id="CHEBI:15378"/>
        <dbReference type="ChEBI" id="CHEBI:30616"/>
        <dbReference type="ChEBI" id="CHEBI:58243"/>
        <dbReference type="ChEBI" id="CHEBI:58339"/>
        <dbReference type="ChEBI" id="CHEBI:456216"/>
        <dbReference type="EC" id="2.7.1.25"/>
    </reaction>
</comment>
<dbReference type="PANTHER" id="PTHR42700">
    <property type="entry name" value="SULFATE ADENYLYLTRANSFERASE"/>
    <property type="match status" value="1"/>
</dbReference>
<proteinExistence type="inferred from homology"/>
<dbReference type="GO" id="GO:0010134">
    <property type="term" value="P:sulfate assimilation via adenylyl sulfate reduction"/>
    <property type="evidence" value="ECO:0007669"/>
    <property type="project" value="TreeGrafter"/>
</dbReference>
<dbReference type="GO" id="GO:0004020">
    <property type="term" value="F:adenylylsulfate kinase activity"/>
    <property type="evidence" value="ECO:0007669"/>
    <property type="project" value="UniProtKB-EC"/>
</dbReference>
<dbReference type="GO" id="GO:0019379">
    <property type="term" value="P:sulfate assimilation, phosphoadenylyl sulfate reduction by phosphoadenylyl-sulfate reductase (thioredoxin)"/>
    <property type="evidence" value="ECO:0007669"/>
    <property type="project" value="TreeGrafter"/>
</dbReference>
<comment type="pathway">
    <text evidence="6">Sulfur metabolism; hydrogen sulfide biosynthesis; sulfite from sulfate: step 2/3.</text>
</comment>
<comment type="caution">
    <text evidence="8">The sequence shown here is derived from an EMBL/GenBank/DDBJ whole genome shotgun (WGS) entry which is preliminary data.</text>
</comment>
<accession>A0A917IZR8</accession>
<dbReference type="AlphaFoldDB" id="A0A917IZR8"/>
<dbReference type="RefSeq" id="WP_188954037.1">
    <property type="nucleotide sequence ID" value="NZ_BMIB01000003.1"/>
</dbReference>
<dbReference type="SUPFAM" id="SSF52540">
    <property type="entry name" value="P-loop containing nucleoside triphosphate hydrolases"/>
    <property type="match status" value="1"/>
</dbReference>
<reference evidence="8" key="2">
    <citation type="submission" date="2020-09" db="EMBL/GenBank/DDBJ databases">
        <authorList>
            <person name="Sun Q."/>
            <person name="Zhou Y."/>
        </authorList>
    </citation>
    <scope>NUCLEOTIDE SEQUENCE</scope>
    <source>
        <strain evidence="8">CGMCC 1.15290</strain>
    </source>
</reference>
<dbReference type="EMBL" id="BMIB01000003">
    <property type="protein sequence ID" value="GGH72079.1"/>
    <property type="molecule type" value="Genomic_DNA"/>
</dbReference>
<evidence type="ECO:0000256" key="2">
    <source>
        <dbReference type="ARBA" id="ARBA00012121"/>
    </source>
</evidence>
<keyword evidence="9" id="KW-1185">Reference proteome</keyword>
<dbReference type="PANTHER" id="PTHR42700:SF1">
    <property type="entry name" value="SULFATE ADENYLYLTRANSFERASE"/>
    <property type="match status" value="1"/>
</dbReference>
<dbReference type="GO" id="GO:0004781">
    <property type="term" value="F:sulfate adenylyltransferase (ATP) activity"/>
    <property type="evidence" value="ECO:0007669"/>
    <property type="project" value="TreeGrafter"/>
</dbReference>
<keyword evidence="6 8" id="KW-0418">Kinase</keyword>
<evidence type="ECO:0000256" key="4">
    <source>
        <dbReference type="ARBA" id="ARBA00022741"/>
    </source>
</evidence>
<evidence type="ECO:0000313" key="9">
    <source>
        <dbReference type="Proteomes" id="UP000627292"/>
    </source>
</evidence>